<sequence>MHRAQAIQRAVYGSYHWAAHCHHSGQAEEHGSRPEQEPVVDEQLHLLPAEAVLEKV</sequence>
<dbReference type="EMBL" id="BT087114">
    <property type="protein sequence ID" value="ACR37467.1"/>
    <property type="molecule type" value="mRNA"/>
</dbReference>
<protein>
    <submittedName>
        <fullName evidence="1">Uncharacterized protein</fullName>
    </submittedName>
</protein>
<proteinExistence type="evidence at transcript level"/>
<name>C4J8G7_MAIZE</name>
<dbReference type="AlphaFoldDB" id="C4J8G7"/>
<reference evidence="1" key="1">
    <citation type="journal article" date="2009" name="PLoS Genet.">
        <title>Sequencing, mapping, and analysis of 27,455 maize full-length cDNAs.</title>
        <authorList>
            <person name="Soderlund C."/>
            <person name="Descour A."/>
            <person name="Kudrna D."/>
            <person name="Bomhoff M."/>
            <person name="Boyd L."/>
            <person name="Currie J."/>
            <person name="Angelova A."/>
            <person name="Collura K."/>
            <person name="Wissotski M."/>
            <person name="Ashley E."/>
            <person name="Morrow D."/>
            <person name="Fernandes J."/>
            <person name="Walbot V."/>
            <person name="Yu Y."/>
        </authorList>
    </citation>
    <scope>NUCLEOTIDE SEQUENCE</scope>
    <source>
        <strain evidence="1">B73</strain>
    </source>
</reference>
<accession>C4J8G7</accession>
<evidence type="ECO:0000313" key="1">
    <source>
        <dbReference type="EMBL" id="ACR37467.1"/>
    </source>
</evidence>
<reference evidence="1" key="2">
    <citation type="submission" date="2012-06" db="EMBL/GenBank/DDBJ databases">
        <authorList>
            <person name="Yu Y."/>
            <person name="Currie J."/>
            <person name="Lomeli R."/>
            <person name="Angelova A."/>
            <person name="Collura K."/>
            <person name="Wissotski M."/>
            <person name="Campos D."/>
            <person name="Kudrna D."/>
            <person name="Golser W."/>
            <person name="Ashely E."/>
            <person name="Descour A."/>
            <person name="Fernandes J."/>
            <person name="Soderlund C."/>
            <person name="Walbot V."/>
        </authorList>
    </citation>
    <scope>NUCLEOTIDE SEQUENCE</scope>
    <source>
        <strain evidence="1">B73</strain>
    </source>
</reference>
<organism evidence="1">
    <name type="scientific">Zea mays</name>
    <name type="common">Maize</name>
    <dbReference type="NCBI Taxonomy" id="4577"/>
    <lineage>
        <taxon>Eukaryota</taxon>
        <taxon>Viridiplantae</taxon>
        <taxon>Streptophyta</taxon>
        <taxon>Embryophyta</taxon>
        <taxon>Tracheophyta</taxon>
        <taxon>Spermatophyta</taxon>
        <taxon>Magnoliopsida</taxon>
        <taxon>Liliopsida</taxon>
        <taxon>Poales</taxon>
        <taxon>Poaceae</taxon>
        <taxon>PACMAD clade</taxon>
        <taxon>Panicoideae</taxon>
        <taxon>Andropogonodae</taxon>
        <taxon>Andropogoneae</taxon>
        <taxon>Tripsacinae</taxon>
        <taxon>Zea</taxon>
    </lineage>
</organism>